<organism evidence="2 3">
    <name type="scientific">Ceratocystis fimbriata f. sp. platani</name>
    <dbReference type="NCBI Taxonomy" id="88771"/>
    <lineage>
        <taxon>Eukaryota</taxon>
        <taxon>Fungi</taxon>
        <taxon>Dikarya</taxon>
        <taxon>Ascomycota</taxon>
        <taxon>Pezizomycotina</taxon>
        <taxon>Sordariomycetes</taxon>
        <taxon>Hypocreomycetidae</taxon>
        <taxon>Microascales</taxon>
        <taxon>Ceratocystidaceae</taxon>
        <taxon>Ceratocystis</taxon>
    </lineage>
</organism>
<protein>
    <recommendedName>
        <fullName evidence="4">Small secreted protein</fullName>
    </recommendedName>
</protein>
<proteinExistence type="predicted"/>
<name>A0A0F8CUJ1_CERFI</name>
<keyword evidence="3" id="KW-1185">Reference proteome</keyword>
<dbReference type="OrthoDB" id="5352317at2759"/>
<dbReference type="AlphaFoldDB" id="A0A0F8CUJ1"/>
<evidence type="ECO:0000313" key="3">
    <source>
        <dbReference type="Proteomes" id="UP000034841"/>
    </source>
</evidence>
<comment type="caution">
    <text evidence="2">The sequence shown here is derived from an EMBL/GenBank/DDBJ whole genome shotgun (WGS) entry which is preliminary data.</text>
</comment>
<evidence type="ECO:0000313" key="2">
    <source>
        <dbReference type="EMBL" id="KKF94382.1"/>
    </source>
</evidence>
<sequence>MHLSNIIFGIATLSGVAFAVPAPLSTQAAPVPAWTFKNVKRTCSADDTTCTYSFGINTSIDDPVACKYTVNAPSASKANVTDEHCGPFTINSSWNGQFGLESAFTIISVTTSKYIAWPSYSDKEWENGNTVHPDRAYQVFVVTEI</sequence>
<feature type="chain" id="PRO_5002528269" description="Small secreted protein" evidence="1">
    <location>
        <begin position="20"/>
        <end position="145"/>
    </location>
</feature>
<dbReference type="EMBL" id="LBBL01000165">
    <property type="protein sequence ID" value="KKF94382.1"/>
    <property type="molecule type" value="Genomic_DNA"/>
</dbReference>
<dbReference type="Proteomes" id="UP000034841">
    <property type="component" value="Unassembled WGS sequence"/>
</dbReference>
<gene>
    <name evidence="2" type="ORF">CFO_g3276</name>
</gene>
<reference evidence="2" key="1">
    <citation type="submission" date="2015-04" db="EMBL/GenBank/DDBJ databases">
        <title>Genome sequence of Ceratocystis platani, a major pathogen of plane trees.</title>
        <authorList>
            <person name="Belbahri L."/>
        </authorList>
    </citation>
    <scope>NUCLEOTIDE SEQUENCE [LARGE SCALE GENOMIC DNA]</scope>
    <source>
        <strain evidence="2">CFO</strain>
    </source>
</reference>
<feature type="signal peptide" evidence="1">
    <location>
        <begin position="1"/>
        <end position="19"/>
    </location>
</feature>
<accession>A0A0F8CUJ1</accession>
<evidence type="ECO:0008006" key="4">
    <source>
        <dbReference type="Google" id="ProtNLM"/>
    </source>
</evidence>
<evidence type="ECO:0000256" key="1">
    <source>
        <dbReference type="SAM" id="SignalP"/>
    </source>
</evidence>
<keyword evidence="1" id="KW-0732">Signal</keyword>